<gene>
    <name evidence="3" type="ORF">RGI145_10975</name>
</gene>
<comment type="similarity">
    <text evidence="1">Belongs to the short-chain dehydrogenases/reductases (SDR) family.</text>
</comment>
<dbReference type="PRINTS" id="PR00081">
    <property type="entry name" value="GDHRDH"/>
</dbReference>
<dbReference type="Pfam" id="PF13561">
    <property type="entry name" value="adh_short_C2"/>
    <property type="match status" value="1"/>
</dbReference>
<sequence length="235" mass="24875">MPQEQRVALVTGAAHGIGLAVARRLARDGYRVVIADRGEAPPDVAARFVRADVAEEEAVRALVDGIRDGEGRLDALVCNAGFMIRKPIRELSLAEWSSVLATNLTSTFLLVKAAEEMLRAAKGAVVTVASTRAHQSEPDTESYSASKGGLLALSHALAVSLGPDVRVNCVSPGWIDTKGEALRPEDHAQHPAGRVGRPEDAAALVAWLLGPESGFVTGAEFVTDGGMTRKMIYVE</sequence>
<dbReference type="eggNOG" id="COG1028">
    <property type="taxonomic scope" value="Bacteria"/>
</dbReference>
<dbReference type="Proteomes" id="UP000185494">
    <property type="component" value="Chromosome 1"/>
</dbReference>
<dbReference type="GO" id="GO:0016616">
    <property type="term" value="F:oxidoreductase activity, acting on the CH-OH group of donors, NAD or NADP as acceptor"/>
    <property type="evidence" value="ECO:0007669"/>
    <property type="project" value="TreeGrafter"/>
</dbReference>
<dbReference type="SUPFAM" id="SSF51735">
    <property type="entry name" value="NAD(P)-binding Rossmann-fold domains"/>
    <property type="match status" value="1"/>
</dbReference>
<dbReference type="PROSITE" id="PS00061">
    <property type="entry name" value="ADH_SHORT"/>
    <property type="match status" value="1"/>
</dbReference>
<accession>A0A1L7AFH8</accession>
<evidence type="ECO:0000256" key="2">
    <source>
        <dbReference type="ARBA" id="ARBA00023002"/>
    </source>
</evidence>
<dbReference type="PRINTS" id="PR00080">
    <property type="entry name" value="SDRFAMILY"/>
</dbReference>
<dbReference type="EMBL" id="CP015583">
    <property type="protein sequence ID" value="APT57545.1"/>
    <property type="molecule type" value="Genomic_DNA"/>
</dbReference>
<evidence type="ECO:0000313" key="3">
    <source>
        <dbReference type="EMBL" id="APT57545.1"/>
    </source>
</evidence>
<dbReference type="Gene3D" id="3.40.50.720">
    <property type="entry name" value="NAD(P)-binding Rossmann-like Domain"/>
    <property type="match status" value="1"/>
</dbReference>
<organism evidence="3 4">
    <name type="scientific">Roseomonas gilardii</name>
    <dbReference type="NCBI Taxonomy" id="257708"/>
    <lineage>
        <taxon>Bacteria</taxon>
        <taxon>Pseudomonadati</taxon>
        <taxon>Pseudomonadota</taxon>
        <taxon>Alphaproteobacteria</taxon>
        <taxon>Acetobacterales</taxon>
        <taxon>Roseomonadaceae</taxon>
        <taxon>Roseomonas</taxon>
    </lineage>
</organism>
<evidence type="ECO:0000256" key="1">
    <source>
        <dbReference type="ARBA" id="ARBA00006484"/>
    </source>
</evidence>
<name>A0A1L7AFH8_9PROT</name>
<dbReference type="FunFam" id="3.40.50.720:FF:000084">
    <property type="entry name" value="Short-chain dehydrogenase reductase"/>
    <property type="match status" value="1"/>
</dbReference>
<dbReference type="AlphaFoldDB" id="A0A1L7AFH8"/>
<proteinExistence type="inferred from homology"/>
<reference evidence="3 4" key="1">
    <citation type="submission" date="2016-05" db="EMBL/GenBank/DDBJ databases">
        <title>Complete Genome and Methylome Analysis of Psychrotrophic Bacterial Isolates from Antarctic Lake Untersee.</title>
        <authorList>
            <person name="Fomenkov A."/>
            <person name="Akimov V.N."/>
            <person name="Vasilyeva L.V."/>
            <person name="Andersen D."/>
            <person name="Vincze T."/>
            <person name="Roberts R.J."/>
        </authorList>
    </citation>
    <scope>NUCLEOTIDE SEQUENCE [LARGE SCALE GENOMIC DNA]</scope>
    <source>
        <strain evidence="3 4">U14-5</strain>
    </source>
</reference>
<dbReference type="InterPro" id="IPR002347">
    <property type="entry name" value="SDR_fam"/>
</dbReference>
<dbReference type="PANTHER" id="PTHR42760">
    <property type="entry name" value="SHORT-CHAIN DEHYDROGENASES/REDUCTASES FAMILY MEMBER"/>
    <property type="match status" value="1"/>
</dbReference>
<dbReference type="KEGG" id="rgi:RGI145_10975"/>
<dbReference type="InterPro" id="IPR020904">
    <property type="entry name" value="Sc_DH/Rdtase_CS"/>
</dbReference>
<keyword evidence="2" id="KW-0560">Oxidoreductase</keyword>
<dbReference type="InterPro" id="IPR036291">
    <property type="entry name" value="NAD(P)-bd_dom_sf"/>
</dbReference>
<evidence type="ECO:0000313" key="4">
    <source>
        <dbReference type="Proteomes" id="UP000185494"/>
    </source>
</evidence>
<dbReference type="PANTHER" id="PTHR42760:SF133">
    <property type="entry name" value="3-OXOACYL-[ACYL-CARRIER-PROTEIN] REDUCTASE"/>
    <property type="match status" value="1"/>
</dbReference>
<dbReference type="RefSeq" id="WP_075798377.1">
    <property type="nucleotide sequence ID" value="NZ_CP015583.1"/>
</dbReference>
<dbReference type="STRING" id="257708.RGI145_10975"/>
<protein>
    <submittedName>
        <fullName evidence="3">Oxidoreductase</fullName>
    </submittedName>
</protein>